<dbReference type="PANTHER" id="PTHR30047">
    <property type="entry name" value="HIGH-AFFINITY CHOLINE TRANSPORT PROTEIN-RELATED"/>
    <property type="match status" value="1"/>
</dbReference>
<feature type="transmembrane region" description="Helical" evidence="8">
    <location>
        <begin position="245"/>
        <end position="266"/>
    </location>
</feature>
<evidence type="ECO:0000256" key="8">
    <source>
        <dbReference type="SAM" id="Phobius"/>
    </source>
</evidence>
<feature type="transmembrane region" description="Helical" evidence="8">
    <location>
        <begin position="462"/>
        <end position="483"/>
    </location>
</feature>
<name>A0ABP2HST7_9BACT</name>
<dbReference type="NCBIfam" id="TIGR00842">
    <property type="entry name" value="bcct"/>
    <property type="match status" value="1"/>
</dbReference>
<reference evidence="9 10" key="1">
    <citation type="submission" date="2009-12" db="EMBL/GenBank/DDBJ databases">
        <authorList>
            <person name="Shrivastava S."/>
            <person name="Madupu R."/>
            <person name="Durkin A.S."/>
            <person name="Torralba M."/>
            <person name="Methe B."/>
            <person name="Sutton G.G."/>
            <person name="Strausberg R.L."/>
            <person name="Nelson K.E."/>
        </authorList>
    </citation>
    <scope>NUCLEOTIDE SEQUENCE [LARGE SCALE GENOMIC DNA]</scope>
    <source>
        <strain evidence="9 10">W5455</strain>
    </source>
</reference>
<keyword evidence="4" id="KW-1003">Cell membrane</keyword>
<evidence type="ECO:0000256" key="7">
    <source>
        <dbReference type="ARBA" id="ARBA00023136"/>
    </source>
</evidence>
<evidence type="ECO:0000256" key="6">
    <source>
        <dbReference type="ARBA" id="ARBA00022989"/>
    </source>
</evidence>
<feature type="transmembrane region" description="Helical" evidence="8">
    <location>
        <begin position="206"/>
        <end position="225"/>
    </location>
</feature>
<feature type="transmembrane region" description="Helical" evidence="8">
    <location>
        <begin position="278"/>
        <end position="298"/>
    </location>
</feature>
<dbReference type="GeneID" id="90986264"/>
<dbReference type="InterPro" id="IPR018093">
    <property type="entry name" value="BCCT_CS"/>
</dbReference>
<evidence type="ECO:0000256" key="1">
    <source>
        <dbReference type="ARBA" id="ARBA00004651"/>
    </source>
</evidence>
<keyword evidence="10" id="KW-1185">Reference proteome</keyword>
<feature type="transmembrane region" description="Helical" evidence="8">
    <location>
        <begin position="425"/>
        <end position="450"/>
    </location>
</feature>
<evidence type="ECO:0000256" key="5">
    <source>
        <dbReference type="ARBA" id="ARBA00022692"/>
    </source>
</evidence>
<sequence>MSDKVSRNPLDHGRLDWSGCVDTKSNTVYYVSILITFAAVLWGLLSPDSFGTFAKSLFNGLTTYFGAGYMFFMNVFVIFCLFIAAGRFGKVRLGKAEDRPEYSNLAWFAMLFSAGMGVGLVFYGAAEPLIYFTNPPFGAAPESVQAARDALQISFFHWGLHPWAGYAVIAMPLAYYQFRYNAPGLISSIFIPLVGEKAVKGTFGKIVDILATFATLGGITTSLGLGTLQLNSGANTVFGLPKTTFVQVVIIVILAVFYTGSAVLGIKKGISKVADFNIRVCFILMALMFIVGPSLPIVESFMTGIGDFLSGLVEESFMMDPYGAGYQKHLANWTLYYWAWWIAWAPFVGAFVARISRGRTISEFIAGVLIVPALGSAVWFAIFGTSALHLELVQHVKIAAEVIKDVSVGAFELYKHYPLGTAMSYGMIVLITTFFVTSANSATFVLAAYCQHGTSDPSKSRMAIWGILMGALAVVLLTTGGLINIQTISLCTAPPFAFIMFFSCWGFWKALNADERNGRL</sequence>
<gene>
    <name evidence="9" type="ORF">HMPREF7215_2461</name>
</gene>
<evidence type="ECO:0000256" key="4">
    <source>
        <dbReference type="ARBA" id="ARBA00022475"/>
    </source>
</evidence>
<dbReference type="InterPro" id="IPR000060">
    <property type="entry name" value="BCCT_transptr"/>
</dbReference>
<keyword evidence="3" id="KW-0813">Transport</keyword>
<protein>
    <submittedName>
        <fullName evidence="9">Transporter, betaine/carnitine/choline family</fullName>
    </submittedName>
</protein>
<dbReference type="RefSeq" id="WP_009165346.1">
    <property type="nucleotide sequence ID" value="NZ_ADFP01000091.1"/>
</dbReference>
<dbReference type="EMBL" id="ADFP01000091">
    <property type="protein sequence ID" value="EFB90216.1"/>
    <property type="molecule type" value="Genomic_DNA"/>
</dbReference>
<proteinExistence type="inferred from homology"/>
<evidence type="ECO:0000256" key="2">
    <source>
        <dbReference type="ARBA" id="ARBA00005658"/>
    </source>
</evidence>
<evidence type="ECO:0000313" key="10">
    <source>
        <dbReference type="Proteomes" id="UP000006462"/>
    </source>
</evidence>
<feature type="transmembrane region" description="Helical" evidence="8">
    <location>
        <begin position="105"/>
        <end position="126"/>
    </location>
</feature>
<feature type="transmembrane region" description="Helical" evidence="8">
    <location>
        <begin position="495"/>
        <end position="511"/>
    </location>
</feature>
<comment type="subcellular location">
    <subcellularLocation>
        <location evidence="1">Cell membrane</location>
        <topology evidence="1">Multi-pass membrane protein</topology>
    </subcellularLocation>
</comment>
<accession>A0ABP2HST7</accession>
<keyword evidence="7 8" id="KW-0472">Membrane</keyword>
<feature type="transmembrane region" description="Helical" evidence="8">
    <location>
        <begin position="27"/>
        <end position="45"/>
    </location>
</feature>
<dbReference type="Pfam" id="PF02028">
    <property type="entry name" value="BCCT"/>
    <property type="match status" value="1"/>
</dbReference>
<evidence type="ECO:0000256" key="3">
    <source>
        <dbReference type="ARBA" id="ARBA00022448"/>
    </source>
</evidence>
<comment type="caution">
    <text evidence="9">The sequence shown here is derived from an EMBL/GenBank/DDBJ whole genome shotgun (WGS) entry which is preliminary data.</text>
</comment>
<dbReference type="Proteomes" id="UP000006462">
    <property type="component" value="Unassembled WGS sequence"/>
</dbReference>
<keyword evidence="6 8" id="KW-1133">Transmembrane helix</keyword>
<feature type="transmembrane region" description="Helical" evidence="8">
    <location>
        <begin position="335"/>
        <end position="352"/>
    </location>
</feature>
<evidence type="ECO:0000313" key="9">
    <source>
        <dbReference type="EMBL" id="EFB90216.1"/>
    </source>
</evidence>
<dbReference type="PANTHER" id="PTHR30047:SF7">
    <property type="entry name" value="HIGH-AFFINITY CHOLINE TRANSPORT PROTEIN"/>
    <property type="match status" value="1"/>
</dbReference>
<comment type="similarity">
    <text evidence="2">Belongs to the BCCT transporter (TC 2.A.15) family.</text>
</comment>
<feature type="transmembrane region" description="Helical" evidence="8">
    <location>
        <begin position="160"/>
        <end position="178"/>
    </location>
</feature>
<feature type="transmembrane region" description="Helical" evidence="8">
    <location>
        <begin position="65"/>
        <end position="84"/>
    </location>
</feature>
<dbReference type="PROSITE" id="PS01303">
    <property type="entry name" value="BCCT"/>
    <property type="match status" value="1"/>
</dbReference>
<feature type="transmembrane region" description="Helical" evidence="8">
    <location>
        <begin position="364"/>
        <end position="382"/>
    </location>
</feature>
<keyword evidence="5 8" id="KW-0812">Transmembrane</keyword>
<organism evidence="9 10">
    <name type="scientific">Pyramidobacter piscolens W5455</name>
    <dbReference type="NCBI Taxonomy" id="352165"/>
    <lineage>
        <taxon>Bacteria</taxon>
        <taxon>Thermotogati</taxon>
        <taxon>Synergistota</taxon>
        <taxon>Synergistia</taxon>
        <taxon>Synergistales</taxon>
        <taxon>Dethiosulfovibrionaceae</taxon>
        <taxon>Pyramidobacter</taxon>
    </lineage>
</organism>